<dbReference type="SUPFAM" id="SSF46565">
    <property type="entry name" value="Chaperone J-domain"/>
    <property type="match status" value="1"/>
</dbReference>
<dbReference type="EnsemblBacteria" id="AAW87741">
    <property type="protein sequence ID" value="AAW87741"/>
    <property type="gene ID" value="VF_A0671"/>
</dbReference>
<dbReference type="KEGG" id="vfi:VF_A0671"/>
<name>Q5DZQ5_ALIF1</name>
<organism evidence="3 4">
    <name type="scientific">Aliivibrio fischeri (strain ATCC 700601 / ES114)</name>
    <name type="common">Vibrio fischeri</name>
    <dbReference type="NCBI Taxonomy" id="312309"/>
    <lineage>
        <taxon>Bacteria</taxon>
        <taxon>Pseudomonadati</taxon>
        <taxon>Pseudomonadota</taxon>
        <taxon>Gammaproteobacteria</taxon>
        <taxon>Vibrionales</taxon>
        <taxon>Vibrionaceae</taxon>
        <taxon>Aliivibrio</taxon>
    </lineage>
</organism>
<evidence type="ECO:0000313" key="4">
    <source>
        <dbReference type="Proteomes" id="UP000000537"/>
    </source>
</evidence>
<keyword evidence="2" id="KW-0472">Membrane</keyword>
<dbReference type="Proteomes" id="UP000000537">
    <property type="component" value="Chromosome II"/>
</dbReference>
<sequence length="165" mass="19026">MTVSNEYINFLLHSCVLYVVVLMVTVALLLLTRNRKRCRVSFSDFTFVNAELDRANETIRSLAGNEYKLRKRIETLTLERKEALDMAQDATEALSGAAKFVRLHNETVDSSCLGISFFDFDCKVNQKNIRTRYKLLAKVFHPDFGGSKELMQILNSQYEKVKEMK</sequence>
<reference evidence="3 4" key="1">
    <citation type="journal article" date="2005" name="Proc. Natl. Acad. Sci. U.S.A.">
        <title>Complete genome sequence of Vibrio fischeri: a symbiotic bacterium with pathogenic congeners.</title>
        <authorList>
            <person name="Ruby E.G."/>
            <person name="Urbanowski M."/>
            <person name="Campbell J."/>
            <person name="Dunn A."/>
            <person name="Faini M."/>
            <person name="Gunsalus R."/>
            <person name="Lostroh P."/>
            <person name="Lupp C."/>
            <person name="McCann J."/>
            <person name="Millikan D."/>
            <person name="Schaefer A."/>
            <person name="Stabb E."/>
            <person name="Stevens A."/>
            <person name="Visick K."/>
            <person name="Whistler C."/>
            <person name="Greenberg E.P."/>
        </authorList>
    </citation>
    <scope>NUCLEOTIDE SEQUENCE [LARGE SCALE GENOMIC DNA]</scope>
    <source>
        <strain evidence="4">ATCC 700601 / ES114</strain>
    </source>
</reference>
<evidence type="ECO:0008006" key="5">
    <source>
        <dbReference type="Google" id="ProtNLM"/>
    </source>
</evidence>
<keyword evidence="1" id="KW-0143">Chaperone</keyword>
<dbReference type="PATRIC" id="fig|312309.11.peg.3274"/>
<dbReference type="AlphaFoldDB" id="Q5DZQ5"/>
<dbReference type="GeneID" id="54165991"/>
<accession>Q5DZQ5</accession>
<evidence type="ECO:0000256" key="1">
    <source>
        <dbReference type="ARBA" id="ARBA00023186"/>
    </source>
</evidence>
<dbReference type="OrthoDB" id="5906522at2"/>
<protein>
    <recommendedName>
        <fullName evidence="5">J domain-containing protein</fullName>
    </recommendedName>
</protein>
<reference evidence="3 4" key="2">
    <citation type="journal article" date="2008" name="BMC Genomics">
        <title>Comparative genomics-based investigation of resequencing targets in Vibrio fischeri: focus on point miscalls and artefactual expansions.</title>
        <authorList>
            <person name="Mandel M.J."/>
            <person name="Stabb E.V."/>
            <person name="Ruby E.G."/>
        </authorList>
    </citation>
    <scope>NUCLEOTIDE SEQUENCE [LARGE SCALE GENOMIC DNA]</scope>
    <source>
        <strain evidence="4">ATCC 700601 / ES114</strain>
    </source>
</reference>
<keyword evidence="2" id="KW-0812">Transmembrane</keyword>
<evidence type="ECO:0000313" key="3">
    <source>
        <dbReference type="EMBL" id="AAW87741.1"/>
    </source>
</evidence>
<proteinExistence type="predicted"/>
<evidence type="ECO:0000256" key="2">
    <source>
        <dbReference type="SAM" id="Phobius"/>
    </source>
</evidence>
<keyword evidence="4" id="KW-1185">Reference proteome</keyword>
<feature type="transmembrane region" description="Helical" evidence="2">
    <location>
        <begin position="6"/>
        <end position="31"/>
    </location>
</feature>
<dbReference type="HOGENOM" id="CLU_1610083_0_0_6"/>
<keyword evidence="2" id="KW-1133">Transmembrane helix</keyword>
<dbReference type="RefSeq" id="WP_011263505.1">
    <property type="nucleotide sequence ID" value="NC_006841.2"/>
</dbReference>
<dbReference type="InterPro" id="IPR036869">
    <property type="entry name" value="J_dom_sf"/>
</dbReference>
<dbReference type="EMBL" id="CP000021">
    <property type="protein sequence ID" value="AAW87741.1"/>
    <property type="molecule type" value="Genomic_DNA"/>
</dbReference>
<gene>
    <name evidence="3" type="ordered locus">VF_A0671</name>
</gene>
<dbReference type="Gene3D" id="1.10.287.110">
    <property type="entry name" value="DnaJ domain"/>
    <property type="match status" value="1"/>
</dbReference>